<feature type="region of interest" description="Disordered" evidence="1">
    <location>
        <begin position="662"/>
        <end position="696"/>
    </location>
</feature>
<dbReference type="PANTHER" id="PTHR12436:SF3">
    <property type="entry name" value="GERMINAL-CENTER ASSOCIATED NUCLEAR PROTEIN"/>
    <property type="match status" value="1"/>
</dbReference>
<organism evidence="3 4">
    <name type="scientific">Smittium megazygosporum</name>
    <dbReference type="NCBI Taxonomy" id="133381"/>
    <lineage>
        <taxon>Eukaryota</taxon>
        <taxon>Fungi</taxon>
        <taxon>Fungi incertae sedis</taxon>
        <taxon>Zoopagomycota</taxon>
        <taxon>Kickxellomycotina</taxon>
        <taxon>Harpellomycetes</taxon>
        <taxon>Harpellales</taxon>
        <taxon>Legeriomycetaceae</taxon>
        <taxon>Smittium</taxon>
    </lineage>
</organism>
<name>A0A2T9ZHQ7_9FUNG</name>
<feature type="region of interest" description="Disordered" evidence="1">
    <location>
        <begin position="411"/>
        <end position="485"/>
    </location>
</feature>
<feature type="region of interest" description="Disordered" evidence="1">
    <location>
        <begin position="67"/>
        <end position="88"/>
    </location>
</feature>
<dbReference type="EMBL" id="MBFS01000161">
    <property type="protein sequence ID" value="PVV04114.1"/>
    <property type="molecule type" value="Genomic_DNA"/>
</dbReference>
<dbReference type="GO" id="GO:0070390">
    <property type="term" value="C:transcription export complex 2"/>
    <property type="evidence" value="ECO:0007669"/>
    <property type="project" value="TreeGrafter"/>
</dbReference>
<gene>
    <name evidence="3" type="ORF">BB560_001398</name>
</gene>
<reference evidence="3 4" key="1">
    <citation type="journal article" date="2018" name="MBio">
        <title>Comparative Genomics Reveals the Core Gene Toolbox for the Fungus-Insect Symbiosis.</title>
        <authorList>
            <person name="Wang Y."/>
            <person name="Stata M."/>
            <person name="Wang W."/>
            <person name="Stajich J.E."/>
            <person name="White M.M."/>
            <person name="Moncalvo J.M."/>
        </authorList>
    </citation>
    <scope>NUCLEOTIDE SEQUENCE [LARGE SCALE GENOMIC DNA]</scope>
    <source>
        <strain evidence="3 4">SC-DP-2</strain>
    </source>
</reference>
<dbReference type="PANTHER" id="PTHR12436">
    <property type="entry name" value="80 KDA MCM3-ASSOCIATED PROTEIN"/>
    <property type="match status" value="1"/>
</dbReference>
<dbReference type="OrthoDB" id="264795at2759"/>
<keyword evidence="4" id="KW-1185">Reference proteome</keyword>
<dbReference type="GO" id="GO:0006406">
    <property type="term" value="P:mRNA export from nucleus"/>
    <property type="evidence" value="ECO:0007669"/>
    <property type="project" value="TreeGrafter"/>
</dbReference>
<evidence type="ECO:0000259" key="2">
    <source>
        <dbReference type="Pfam" id="PF03399"/>
    </source>
</evidence>
<evidence type="ECO:0000313" key="3">
    <source>
        <dbReference type="EMBL" id="PVV04114.1"/>
    </source>
</evidence>
<dbReference type="Gene3D" id="1.25.40.990">
    <property type="match status" value="1"/>
</dbReference>
<dbReference type="GO" id="GO:0005737">
    <property type="term" value="C:cytoplasm"/>
    <property type="evidence" value="ECO:0007669"/>
    <property type="project" value="TreeGrafter"/>
</dbReference>
<feature type="compositionally biased region" description="Polar residues" evidence="1">
    <location>
        <begin position="446"/>
        <end position="481"/>
    </location>
</feature>
<feature type="compositionally biased region" description="Basic and acidic residues" evidence="1">
    <location>
        <begin position="1359"/>
        <end position="1370"/>
    </location>
</feature>
<protein>
    <recommendedName>
        <fullName evidence="2">SAC3/GANP/THP3 conserved domain-containing protein</fullName>
    </recommendedName>
</protein>
<feature type="compositionally biased region" description="Low complexity" evidence="1">
    <location>
        <begin position="431"/>
        <end position="440"/>
    </location>
</feature>
<accession>A0A2T9ZHQ7</accession>
<feature type="compositionally biased region" description="Polar residues" evidence="1">
    <location>
        <begin position="412"/>
        <end position="430"/>
    </location>
</feature>
<proteinExistence type="predicted"/>
<dbReference type="Proteomes" id="UP000245609">
    <property type="component" value="Unassembled WGS sequence"/>
</dbReference>
<comment type="caution">
    <text evidence="3">The sequence shown here is derived from an EMBL/GenBank/DDBJ whole genome shotgun (WGS) entry which is preliminary data.</text>
</comment>
<sequence>MRREELRKQYIDQGLIDDPNAKKSLSDSKPIVGTCESMCPDFEAEEREYQKSLDKLEMIPGTRKVDKPKAVKTYHRSAAGNDQPLPEDIRTPEALERTMDYLINSVLEGDTTMLTVHQFIRDRTRSIRQDFSIQNIRDLRAIRVYERIARYHILSTHILCEESFFSEAQEMEQLRKTLQSLIEMYDEYRANHNPKEPVTECECEIRAYHILAHIYNMDSRRIAERLPDKLFLSFAVQKAIKIAGYAQSINSQNKRSEPPNLELSQNDYVNFFREIKKPDTPYLFACLSECYFVNVRRSALITINTSVAYLPGREYSTLKLTRILGFDSVAECVEFCSVYGLVCNNSIVAIGKKINKANYIRDPETKPSHTRNMTIVEPKRRNFFLKDIVNGATPDIKSLSTQNNPILIDVLSSPSQQNPKPASALNPSIRDTSSSSALPPSDDPKQQTSSKPFSFNLFNQNNPSAFSFNPAQTTSAFSQTKAEPEPLKLDIKPKINTVPGKNIFGSSTPAFSQNTVNTNTEPTGFPGNQGLFSVKPPIPKNEIGFTSDSKYLKDANSSKDIKEIPKTQPAEPISNLGFASTFAPGPPVLKNFSFMNSEKDKSTGSVDKPADKGFSFSFDSNSIQTNNSENNKTAGSTAILPPIKFGAIPESMNSTVATNIFQFNQKDKEKPTSKPFFGDNKSKSSEPETGLSSGNGANAKFVEEQKNIEIPHSAEPAPPKEAVKKEVVWGPVEEPFSYSYSMWTIYHSLLEDLIGEIASDELLKAKEQKNTTSDAQKASKSASQALHYVPAGSAGLDIQSNAFYESSTKSNAFRKWADKFKQAIANRQYIQRQRVSIAQILSGRSELESDDATQSKKRFLLPPDLDIYNDFKFGSYFPSTFGFKNRLKKRQKATLDQESDEYLLGISDQSSSLLGQSMASILHSNLFIGNQDSDDQNKVLSSYSTFKINIALWSSDQQRPVLDWFLFQLHENMNGFNKLNRFSGVASFSVKNLQLNFFEGSFFMENNETLGTSPDAHIVFFHSPTAKDDINYWGEFNALMESVIECSRFPSDFTFEGLDLQQPPLCQIYIWPSWITASSDQTSLQNLYNRFSLQSKISNRFISYTNVYRFNSKKPLVPQITGSIDWMLSVLTAKVFSESVPVDDALTTMENLMERALYDVSNFYGPNKKENIHLRVNLAHINLLNCVSSIGNVLFSSCSKLIEFLLPDISLRENIPDLKAVLIEGHSLSVRELLRKYTIECCGLKILYPEVDSRLNSEDSEPSNSTVQVPNRFYSVVKYRNRKIADDLLDVIGLKKYIDYKAFELALNGAVNEISRLFKNWSPILENHKKSQDSVLFSKTNMLPTPKKKRLSIEDREDKISAEKESDQKSRFLIADNSHDGSAGTCGEQGKLTATM</sequence>
<feature type="domain" description="SAC3/GANP/THP3 conserved" evidence="2">
    <location>
        <begin position="38"/>
        <end position="344"/>
    </location>
</feature>
<evidence type="ECO:0000256" key="1">
    <source>
        <dbReference type="SAM" id="MobiDB-lite"/>
    </source>
</evidence>
<dbReference type="Pfam" id="PF03399">
    <property type="entry name" value="SAC3_GANP"/>
    <property type="match status" value="1"/>
</dbReference>
<feature type="region of interest" description="Disordered" evidence="1">
    <location>
        <begin position="1359"/>
        <end position="1396"/>
    </location>
</feature>
<evidence type="ECO:0000313" key="4">
    <source>
        <dbReference type="Proteomes" id="UP000245609"/>
    </source>
</evidence>
<dbReference type="InterPro" id="IPR045107">
    <property type="entry name" value="SAC3/GANP/THP3"/>
</dbReference>
<feature type="region of interest" description="Disordered" evidence="1">
    <location>
        <begin position="1"/>
        <end position="29"/>
    </location>
</feature>
<feature type="compositionally biased region" description="Basic and acidic residues" evidence="1">
    <location>
        <begin position="1"/>
        <end position="10"/>
    </location>
</feature>
<dbReference type="STRING" id="133381.A0A2T9ZHQ7"/>
<dbReference type="InterPro" id="IPR005062">
    <property type="entry name" value="SAC3/GANP/THP3_conserved"/>
</dbReference>